<keyword evidence="2" id="KW-1185">Reference proteome</keyword>
<protein>
    <submittedName>
        <fullName evidence="1">Uncharacterized protein</fullName>
    </submittedName>
</protein>
<sequence length="139" mass="16206">MKITRAQRQQLSSLLAFFNLQGGGVFEEEFGFLLKCGMDAQQFITKNRHIRGIKLFPAMDRERERILDTTRYDSYEDFEEAYIRNPLRGLSRLFGEHMDAEKARHLDGVPPEHIYDLHLQHPYKRLMGVAVYIGTSKTA</sequence>
<evidence type="ECO:0000313" key="1">
    <source>
        <dbReference type="EMBL" id="MFC5401483.1"/>
    </source>
</evidence>
<organism evidence="1 2">
    <name type="scientific">Cohnella soli</name>
    <dbReference type="NCBI Taxonomy" id="425005"/>
    <lineage>
        <taxon>Bacteria</taxon>
        <taxon>Bacillati</taxon>
        <taxon>Bacillota</taxon>
        <taxon>Bacilli</taxon>
        <taxon>Bacillales</taxon>
        <taxon>Paenibacillaceae</taxon>
        <taxon>Cohnella</taxon>
    </lineage>
</organism>
<gene>
    <name evidence="1" type="ORF">ACFPOF_01950</name>
</gene>
<name>A0ABW0HLS3_9BACL</name>
<accession>A0ABW0HLS3</accession>
<proteinExistence type="predicted"/>
<comment type="caution">
    <text evidence="1">The sequence shown here is derived from an EMBL/GenBank/DDBJ whole genome shotgun (WGS) entry which is preliminary data.</text>
</comment>
<dbReference type="EMBL" id="JBHSMI010000003">
    <property type="protein sequence ID" value="MFC5401483.1"/>
    <property type="molecule type" value="Genomic_DNA"/>
</dbReference>
<reference evidence="2" key="1">
    <citation type="journal article" date="2019" name="Int. J. Syst. Evol. Microbiol.">
        <title>The Global Catalogue of Microorganisms (GCM) 10K type strain sequencing project: providing services to taxonomists for standard genome sequencing and annotation.</title>
        <authorList>
            <consortium name="The Broad Institute Genomics Platform"/>
            <consortium name="The Broad Institute Genome Sequencing Center for Infectious Disease"/>
            <person name="Wu L."/>
            <person name="Ma J."/>
        </authorList>
    </citation>
    <scope>NUCLEOTIDE SEQUENCE [LARGE SCALE GENOMIC DNA]</scope>
    <source>
        <strain evidence="2">CGMCC 1.18575</strain>
    </source>
</reference>
<dbReference type="Proteomes" id="UP001596113">
    <property type="component" value="Unassembled WGS sequence"/>
</dbReference>
<dbReference type="RefSeq" id="WP_378129086.1">
    <property type="nucleotide sequence ID" value="NZ_JBHSMI010000003.1"/>
</dbReference>
<evidence type="ECO:0000313" key="2">
    <source>
        <dbReference type="Proteomes" id="UP001596113"/>
    </source>
</evidence>